<dbReference type="RefSeq" id="WP_106348383.1">
    <property type="nucleotide sequence ID" value="NZ_PVUE01000004.1"/>
</dbReference>
<dbReference type="InterPro" id="IPR029069">
    <property type="entry name" value="HotDog_dom_sf"/>
</dbReference>
<dbReference type="Pfam" id="PF22622">
    <property type="entry name" value="MFE-2_hydrat-2_N"/>
    <property type="match status" value="1"/>
</dbReference>
<name>A0A2T1A300_9ACTN</name>
<gene>
    <name evidence="4" type="ORF">CLV47_104205</name>
</gene>
<feature type="domain" description="Peroxisomal multifunctional enzyme type 2-like N-terminal" evidence="3">
    <location>
        <begin position="19"/>
        <end position="145"/>
    </location>
</feature>
<dbReference type="GO" id="GO:0044594">
    <property type="term" value="F:17-beta-hydroxysteroid dehydrogenase (NAD+) activity"/>
    <property type="evidence" value="ECO:0007669"/>
    <property type="project" value="TreeGrafter"/>
</dbReference>
<dbReference type="PANTHER" id="PTHR13078:SF56">
    <property type="entry name" value="PEROXISOMAL MULTIFUNCTIONAL ENZYME TYPE 2"/>
    <property type="match status" value="1"/>
</dbReference>
<dbReference type="Proteomes" id="UP000237752">
    <property type="component" value="Unassembled WGS sequence"/>
</dbReference>
<evidence type="ECO:0000259" key="3">
    <source>
        <dbReference type="Pfam" id="PF22622"/>
    </source>
</evidence>
<evidence type="ECO:0000313" key="4">
    <source>
        <dbReference type="EMBL" id="PRZ42857.1"/>
    </source>
</evidence>
<dbReference type="PANTHER" id="PTHR13078">
    <property type="entry name" value="PEROXISOMAL MULTIFUNCTIONAL ENZYME TYPE 2-RELATED"/>
    <property type="match status" value="1"/>
</dbReference>
<dbReference type="GO" id="GO:0003857">
    <property type="term" value="F:(3S)-3-hydroxyacyl-CoA dehydrogenase (NAD+) activity"/>
    <property type="evidence" value="ECO:0007669"/>
    <property type="project" value="TreeGrafter"/>
</dbReference>
<dbReference type="Pfam" id="PF01575">
    <property type="entry name" value="MaoC_dehydratas"/>
    <property type="match status" value="1"/>
</dbReference>
<keyword evidence="5" id="KW-1185">Reference proteome</keyword>
<proteinExistence type="inferred from homology"/>
<comment type="similarity">
    <text evidence="1">Belongs to the enoyl-CoA hydratase/isomerase family.</text>
</comment>
<evidence type="ECO:0000259" key="2">
    <source>
        <dbReference type="Pfam" id="PF01575"/>
    </source>
</evidence>
<dbReference type="GO" id="GO:0006635">
    <property type="term" value="P:fatty acid beta-oxidation"/>
    <property type="evidence" value="ECO:0007669"/>
    <property type="project" value="TreeGrafter"/>
</dbReference>
<comment type="caution">
    <text evidence="4">The sequence shown here is derived from an EMBL/GenBank/DDBJ whole genome shotgun (WGS) entry which is preliminary data.</text>
</comment>
<dbReference type="OrthoDB" id="5522043at2"/>
<dbReference type="InterPro" id="IPR054357">
    <property type="entry name" value="MFE-2_N"/>
</dbReference>
<dbReference type="CDD" id="cd03448">
    <property type="entry name" value="HDE_HSD"/>
    <property type="match status" value="1"/>
</dbReference>
<dbReference type="Gene3D" id="3.10.129.10">
    <property type="entry name" value="Hotdog Thioesterase"/>
    <property type="match status" value="1"/>
</dbReference>
<dbReference type="GO" id="GO:0004300">
    <property type="term" value="F:enoyl-CoA hydratase activity"/>
    <property type="evidence" value="ECO:0007669"/>
    <property type="project" value="TreeGrafter"/>
</dbReference>
<dbReference type="EMBL" id="PVUE01000004">
    <property type="protein sequence ID" value="PRZ42857.1"/>
    <property type="molecule type" value="Genomic_DNA"/>
</dbReference>
<feature type="domain" description="MaoC-like" evidence="2">
    <location>
        <begin position="161"/>
        <end position="269"/>
    </location>
</feature>
<organism evidence="4 5">
    <name type="scientific">Antricoccus suffuscus</name>
    <dbReference type="NCBI Taxonomy" id="1629062"/>
    <lineage>
        <taxon>Bacteria</taxon>
        <taxon>Bacillati</taxon>
        <taxon>Actinomycetota</taxon>
        <taxon>Actinomycetes</taxon>
        <taxon>Geodermatophilales</taxon>
        <taxon>Antricoccaceae</taxon>
        <taxon>Antricoccus</taxon>
    </lineage>
</organism>
<protein>
    <submittedName>
        <fullName evidence="4">Acyl dehydratase</fullName>
    </submittedName>
</protein>
<dbReference type="SUPFAM" id="SSF54637">
    <property type="entry name" value="Thioesterase/thiol ester dehydrase-isomerase"/>
    <property type="match status" value="2"/>
</dbReference>
<dbReference type="InterPro" id="IPR002539">
    <property type="entry name" value="MaoC-like_dom"/>
</dbReference>
<evidence type="ECO:0000313" key="5">
    <source>
        <dbReference type="Proteomes" id="UP000237752"/>
    </source>
</evidence>
<accession>A0A2T1A300</accession>
<evidence type="ECO:0000256" key="1">
    <source>
        <dbReference type="ARBA" id="ARBA00005254"/>
    </source>
</evidence>
<reference evidence="4 5" key="1">
    <citation type="submission" date="2018-03" db="EMBL/GenBank/DDBJ databases">
        <title>Genomic Encyclopedia of Archaeal and Bacterial Type Strains, Phase II (KMG-II): from individual species to whole genera.</title>
        <authorList>
            <person name="Goeker M."/>
        </authorList>
    </citation>
    <scope>NUCLEOTIDE SEQUENCE [LARGE SCALE GENOMIC DNA]</scope>
    <source>
        <strain evidence="4 5">DSM 100065</strain>
    </source>
</reference>
<sequence length="281" mass="29750">MSIDLDAVGRTAGPVSASWDSKDALLYALGVGAGQDDPLSELELTTENSEGIEQQVLPVYAVVVTQKTKGLHVPSGDIDRTKLVHAEQELILHQPLPVEGSAQLSSKVTGIFDKGSGALVSTEIEAVDDAGKPLFTTRSAAFIRGEGGFGGDRGPSSEWAAPDRKPDHSINVTIRPDQALLYRLSGDRNPLHADPKFAAKGGFSKPILHGMCTYGVTARVISRAVGVDGNSFASIYGRFSKPVLPGETLTVNVWSDGKTHLFQTSDSSGDVVLDRGVLTTR</sequence>
<dbReference type="AlphaFoldDB" id="A0A2T1A300"/>